<reference evidence="5" key="1">
    <citation type="journal article" date="2019" name="Int. J. Syst. Evol. Microbiol.">
        <title>The Global Catalogue of Microorganisms (GCM) 10K type strain sequencing project: providing services to taxonomists for standard genome sequencing and annotation.</title>
        <authorList>
            <consortium name="The Broad Institute Genomics Platform"/>
            <consortium name="The Broad Institute Genome Sequencing Center for Infectious Disease"/>
            <person name="Wu L."/>
            <person name="Ma J."/>
        </authorList>
    </citation>
    <scope>NUCLEOTIDE SEQUENCE [LARGE SCALE GENOMIC DNA]</scope>
    <source>
        <strain evidence="5">NBRC 108755</strain>
    </source>
</reference>
<accession>A0ABQ6JXU4</accession>
<feature type="transmembrane region" description="Helical" evidence="2">
    <location>
        <begin position="44"/>
        <end position="64"/>
    </location>
</feature>
<evidence type="ECO:0000259" key="3">
    <source>
        <dbReference type="Pfam" id="PF01757"/>
    </source>
</evidence>
<feature type="transmembrane region" description="Helical" evidence="2">
    <location>
        <begin position="84"/>
        <end position="104"/>
    </location>
</feature>
<dbReference type="RefSeq" id="WP_284301833.1">
    <property type="nucleotide sequence ID" value="NZ_BSVA01000001.1"/>
</dbReference>
<keyword evidence="2" id="KW-0472">Membrane</keyword>
<feature type="transmembrane region" description="Helical" evidence="2">
    <location>
        <begin position="319"/>
        <end position="338"/>
    </location>
</feature>
<feature type="transmembrane region" description="Helical" evidence="2">
    <location>
        <begin position="396"/>
        <end position="429"/>
    </location>
</feature>
<feature type="transmembrane region" description="Helical" evidence="2">
    <location>
        <begin position="125"/>
        <end position="144"/>
    </location>
</feature>
<feature type="domain" description="Acyltransferase 3" evidence="3">
    <location>
        <begin position="37"/>
        <end position="374"/>
    </location>
</feature>
<feature type="transmembrane region" description="Helical" evidence="2">
    <location>
        <begin position="358"/>
        <end position="375"/>
    </location>
</feature>
<dbReference type="Pfam" id="PF01757">
    <property type="entry name" value="Acyl_transf_3"/>
    <property type="match status" value="1"/>
</dbReference>
<keyword evidence="5" id="KW-1185">Reference proteome</keyword>
<proteinExistence type="predicted"/>
<evidence type="ECO:0000256" key="1">
    <source>
        <dbReference type="SAM" id="MobiDB-lite"/>
    </source>
</evidence>
<feature type="transmembrane region" description="Helical" evidence="2">
    <location>
        <begin position="164"/>
        <end position="183"/>
    </location>
</feature>
<dbReference type="InterPro" id="IPR002656">
    <property type="entry name" value="Acyl_transf_3_dom"/>
</dbReference>
<gene>
    <name evidence="4" type="ORF">GCM10025869_36460</name>
</gene>
<sequence length="435" mass="45220">MTTLIEPTTGARLTATSAPASPAPAPSTLSTRTARDASIDVARAWCLVVVVALHSFMVGVSMAGGAPLLENAMDGWGGFAALTWFVQIMPLFFVLGGFSSVTQWSRLRTRGVSASDYLALRMRRLLPPALGAMGVTAVVLLVLSLSGVPADMVAVAGFRMSQPLWFLGVYLLCTALVPLMTAAHRAAPRVAVAALAALVVAVDATRITTGIEALGFANLLFVWLLLQQLGFHLADGRVSTNRRTLLAVAAVALGTLAALCVNGVYSFDLFDNLNPPTAALVLLGVAQLCLFQLARPALRRLHGIRGVATAVSAIGARAMTIYSWHMLVLIGLAGVLLVTVGDELPAPLTEAWWLTRPVWIASVLVVVALLVAVVGRREAAADPGRPTTPAHPATAVTAVLLAAVGVVLVLVFGASAAAWFAGALLLVGALRLATP</sequence>
<keyword evidence="2" id="KW-0812">Transmembrane</keyword>
<evidence type="ECO:0000256" key="2">
    <source>
        <dbReference type="SAM" id="Phobius"/>
    </source>
</evidence>
<keyword evidence="2" id="KW-1133">Transmembrane helix</keyword>
<evidence type="ECO:0000313" key="4">
    <source>
        <dbReference type="EMBL" id="GMA93117.1"/>
    </source>
</evidence>
<name>A0ABQ6JXU4_9MICO</name>
<feature type="transmembrane region" description="Helical" evidence="2">
    <location>
        <begin position="190"/>
        <end position="207"/>
    </location>
</feature>
<evidence type="ECO:0000313" key="5">
    <source>
        <dbReference type="Proteomes" id="UP001157069"/>
    </source>
</evidence>
<feature type="transmembrane region" description="Helical" evidence="2">
    <location>
        <begin position="213"/>
        <end position="233"/>
    </location>
</feature>
<feature type="region of interest" description="Disordered" evidence="1">
    <location>
        <begin position="1"/>
        <end position="30"/>
    </location>
</feature>
<feature type="compositionally biased region" description="Low complexity" evidence="1">
    <location>
        <begin position="11"/>
        <end position="30"/>
    </location>
</feature>
<dbReference type="EMBL" id="BSVA01000001">
    <property type="protein sequence ID" value="GMA93117.1"/>
    <property type="molecule type" value="Genomic_DNA"/>
</dbReference>
<feature type="transmembrane region" description="Helical" evidence="2">
    <location>
        <begin position="245"/>
        <end position="265"/>
    </location>
</feature>
<comment type="caution">
    <text evidence="4">The sequence shown here is derived from an EMBL/GenBank/DDBJ whole genome shotgun (WGS) entry which is preliminary data.</text>
</comment>
<protein>
    <recommendedName>
        <fullName evidence="3">Acyltransferase 3 domain-containing protein</fullName>
    </recommendedName>
</protein>
<feature type="transmembrane region" description="Helical" evidence="2">
    <location>
        <begin position="277"/>
        <end position="298"/>
    </location>
</feature>
<dbReference type="Proteomes" id="UP001157069">
    <property type="component" value="Unassembled WGS sequence"/>
</dbReference>
<organism evidence="4 5">
    <name type="scientific">Homoserinibacter gongjuensis</name>
    <dbReference type="NCBI Taxonomy" id="1162968"/>
    <lineage>
        <taxon>Bacteria</taxon>
        <taxon>Bacillati</taxon>
        <taxon>Actinomycetota</taxon>
        <taxon>Actinomycetes</taxon>
        <taxon>Micrococcales</taxon>
        <taxon>Microbacteriaceae</taxon>
        <taxon>Homoserinibacter</taxon>
    </lineage>
</organism>